<feature type="signal peptide" evidence="1">
    <location>
        <begin position="1"/>
        <end position="24"/>
    </location>
</feature>
<keyword evidence="1" id="KW-0732">Signal</keyword>
<proteinExistence type="predicted"/>
<name>A0A182ECN3_ONCOC</name>
<keyword evidence="3" id="KW-1185">Reference proteome</keyword>
<evidence type="ECO:0000313" key="2">
    <source>
        <dbReference type="EMBL" id="VDK79667.1"/>
    </source>
</evidence>
<feature type="chain" id="PRO_5043137504" evidence="1">
    <location>
        <begin position="25"/>
        <end position="145"/>
    </location>
</feature>
<evidence type="ECO:0000256" key="1">
    <source>
        <dbReference type="SAM" id="SignalP"/>
    </source>
</evidence>
<dbReference type="EMBL" id="UYRW01001658">
    <property type="protein sequence ID" value="VDK79667.1"/>
    <property type="molecule type" value="Genomic_DNA"/>
</dbReference>
<gene>
    <name evidence="2" type="ORF">NOO_LOCUS5828</name>
</gene>
<dbReference type="Proteomes" id="UP000271087">
    <property type="component" value="Unassembled WGS sequence"/>
</dbReference>
<dbReference type="AlphaFoldDB" id="A0A182ECN3"/>
<dbReference type="WBParaSite" id="nOo.2.0.1.t05828-RA">
    <property type="protein sequence ID" value="nOo.2.0.1.t05828-RA"/>
    <property type="gene ID" value="nOo.2.0.1.g05828"/>
</dbReference>
<sequence>MNTFFGYQFLLIMLLSSFTTFAQYFPDTVMNFGNTRNIENAINAAKQRQQHYPLIPNWEAIDEAKINNINFPIDYVEKGMIMREPFYSTLPENGIKKRVASGQANDKESFARYYDAAVDIDADNEYDKQTPFPLLVLKGARRFGK</sequence>
<protein>
    <submittedName>
        <fullName evidence="4">Gliding motility protein GldN</fullName>
    </submittedName>
</protein>
<organism evidence="4">
    <name type="scientific">Onchocerca ochengi</name>
    <name type="common">Filarial nematode worm</name>
    <dbReference type="NCBI Taxonomy" id="42157"/>
    <lineage>
        <taxon>Eukaryota</taxon>
        <taxon>Metazoa</taxon>
        <taxon>Ecdysozoa</taxon>
        <taxon>Nematoda</taxon>
        <taxon>Chromadorea</taxon>
        <taxon>Rhabditida</taxon>
        <taxon>Spirurina</taxon>
        <taxon>Spiruromorpha</taxon>
        <taxon>Filarioidea</taxon>
        <taxon>Onchocercidae</taxon>
        <taxon>Onchocerca</taxon>
    </lineage>
</organism>
<evidence type="ECO:0000313" key="3">
    <source>
        <dbReference type="Proteomes" id="UP000271087"/>
    </source>
</evidence>
<reference evidence="2 3" key="2">
    <citation type="submission" date="2018-08" db="EMBL/GenBank/DDBJ databases">
        <authorList>
            <person name="Laetsch R D."/>
            <person name="Stevens L."/>
            <person name="Kumar S."/>
            <person name="Blaxter L. M."/>
        </authorList>
    </citation>
    <scope>NUCLEOTIDE SEQUENCE [LARGE SCALE GENOMIC DNA]</scope>
</reference>
<evidence type="ECO:0000313" key="4">
    <source>
        <dbReference type="WBParaSite" id="nOo.2.0.1.t05828-RA"/>
    </source>
</evidence>
<accession>A0A182ECN3</accession>
<dbReference type="OrthoDB" id="10377403at2759"/>
<reference evidence="4" key="1">
    <citation type="submission" date="2016-06" db="UniProtKB">
        <authorList>
            <consortium name="WormBaseParasite"/>
        </authorList>
    </citation>
    <scope>IDENTIFICATION</scope>
</reference>